<dbReference type="OrthoDB" id="5794855at2759"/>
<gene>
    <name evidence="6" type="ORF">HPBE_LOCUS6056</name>
</gene>
<keyword evidence="3 5" id="KW-1133">Transmembrane helix</keyword>
<dbReference type="GO" id="GO:0016020">
    <property type="term" value="C:membrane"/>
    <property type="evidence" value="ECO:0007669"/>
    <property type="project" value="UniProtKB-SubCell"/>
</dbReference>
<feature type="transmembrane region" description="Helical" evidence="5">
    <location>
        <begin position="20"/>
        <end position="42"/>
    </location>
</feature>
<evidence type="ECO:0000313" key="7">
    <source>
        <dbReference type="Proteomes" id="UP000050761"/>
    </source>
</evidence>
<feature type="transmembrane region" description="Helical" evidence="5">
    <location>
        <begin position="54"/>
        <end position="74"/>
    </location>
</feature>
<dbReference type="Proteomes" id="UP000050761">
    <property type="component" value="Unassembled WGS sequence"/>
</dbReference>
<reference evidence="6 7" key="1">
    <citation type="submission" date="2018-11" db="EMBL/GenBank/DDBJ databases">
        <authorList>
            <consortium name="Pathogen Informatics"/>
        </authorList>
    </citation>
    <scope>NUCLEOTIDE SEQUENCE [LARGE SCALE GENOMIC DNA]</scope>
</reference>
<protein>
    <submittedName>
        <fullName evidence="8">G_PROTEIN_RECEP_F1_2 domain-containing protein</fullName>
    </submittedName>
</protein>
<proteinExistence type="predicted"/>
<keyword evidence="4 5" id="KW-0472">Membrane</keyword>
<evidence type="ECO:0000313" key="8">
    <source>
        <dbReference type="WBParaSite" id="HPBE_0000605501-mRNA-1"/>
    </source>
</evidence>
<accession>A0A183FH48</accession>
<evidence type="ECO:0000313" key="6">
    <source>
        <dbReference type="EMBL" id="VDO66766.1"/>
    </source>
</evidence>
<organism evidence="7 8">
    <name type="scientific">Heligmosomoides polygyrus</name>
    <name type="common">Parasitic roundworm</name>
    <dbReference type="NCBI Taxonomy" id="6339"/>
    <lineage>
        <taxon>Eukaryota</taxon>
        <taxon>Metazoa</taxon>
        <taxon>Ecdysozoa</taxon>
        <taxon>Nematoda</taxon>
        <taxon>Chromadorea</taxon>
        <taxon>Rhabditida</taxon>
        <taxon>Rhabditina</taxon>
        <taxon>Rhabditomorpha</taxon>
        <taxon>Strongyloidea</taxon>
        <taxon>Heligmosomidae</taxon>
        <taxon>Heligmosomoides</taxon>
    </lineage>
</organism>
<dbReference type="Pfam" id="PF10292">
    <property type="entry name" value="7TM_GPCR_Srab"/>
    <property type="match status" value="1"/>
</dbReference>
<sequence length="207" mass="23404">MTERETQCETMERVALSPSLNAMLIIHTAFALISIPILIFTIRRVLNFKLLHRNTRMILLIYLLAAIIHISELIRFNTSRGSGCDILPSLPRCFMLRLPLNTSISPITLAIERCLSTWKASSYEENRTAGIYLLLLQVVFQMSMTSCLLYVMYCQTTLTGQVIYYCIATNVRWAVLTYISFGSLIILQLFAIAVLCVLVPISNVSPC</sequence>
<dbReference type="InterPro" id="IPR019408">
    <property type="entry name" value="7TM_GPCR_serpentine_rcpt_Srab"/>
</dbReference>
<dbReference type="EMBL" id="UZAH01025588">
    <property type="protein sequence ID" value="VDO66766.1"/>
    <property type="molecule type" value="Genomic_DNA"/>
</dbReference>
<dbReference type="AlphaFoldDB" id="A0A183FH48"/>
<dbReference type="InterPro" id="IPR053286">
    <property type="entry name" value="Nematode_rcpt-like_srab"/>
</dbReference>
<feature type="transmembrane region" description="Helical" evidence="5">
    <location>
        <begin position="173"/>
        <end position="201"/>
    </location>
</feature>
<feature type="transmembrane region" description="Helical" evidence="5">
    <location>
        <begin position="131"/>
        <end position="153"/>
    </location>
</feature>
<evidence type="ECO:0000256" key="4">
    <source>
        <dbReference type="ARBA" id="ARBA00023136"/>
    </source>
</evidence>
<dbReference type="WBParaSite" id="HPBE_0000605501-mRNA-1">
    <property type="protein sequence ID" value="HPBE_0000605501-mRNA-1"/>
    <property type="gene ID" value="HPBE_0000605501"/>
</dbReference>
<accession>A0A3P7X1F6</accession>
<evidence type="ECO:0000256" key="2">
    <source>
        <dbReference type="ARBA" id="ARBA00022692"/>
    </source>
</evidence>
<keyword evidence="7" id="KW-1185">Reference proteome</keyword>
<reference evidence="8" key="2">
    <citation type="submission" date="2019-09" db="UniProtKB">
        <authorList>
            <consortium name="WormBaseParasite"/>
        </authorList>
    </citation>
    <scope>IDENTIFICATION</scope>
</reference>
<evidence type="ECO:0000256" key="5">
    <source>
        <dbReference type="SAM" id="Phobius"/>
    </source>
</evidence>
<dbReference type="PANTHER" id="PTHR46561:SF11">
    <property type="entry name" value="SERPENTINE RECEPTOR CLASS ALPHA_BETA-14"/>
    <property type="match status" value="1"/>
</dbReference>
<keyword evidence="2 5" id="KW-0812">Transmembrane</keyword>
<evidence type="ECO:0000256" key="1">
    <source>
        <dbReference type="ARBA" id="ARBA00004141"/>
    </source>
</evidence>
<name>A0A183FH48_HELPZ</name>
<comment type="subcellular location">
    <subcellularLocation>
        <location evidence="1">Membrane</location>
        <topology evidence="1">Multi-pass membrane protein</topology>
    </subcellularLocation>
</comment>
<evidence type="ECO:0000256" key="3">
    <source>
        <dbReference type="ARBA" id="ARBA00022989"/>
    </source>
</evidence>
<dbReference type="PANTHER" id="PTHR46561">
    <property type="entry name" value="SERPENTINE RECEPTOR, CLASS AB (CLASS A-LIKE)-RELATED"/>
    <property type="match status" value="1"/>
</dbReference>